<proteinExistence type="predicted"/>
<name>A0AAP0FW24_9ASPA</name>
<comment type="caution">
    <text evidence="2">The sequence shown here is derived from an EMBL/GenBank/DDBJ whole genome shotgun (WGS) entry which is preliminary data.</text>
</comment>
<reference evidence="2 3" key="1">
    <citation type="journal article" date="2022" name="Nat. Plants">
        <title>Genomes of leafy and leafless Platanthera orchids illuminate the evolution of mycoheterotrophy.</title>
        <authorList>
            <person name="Li M.H."/>
            <person name="Liu K.W."/>
            <person name="Li Z."/>
            <person name="Lu H.C."/>
            <person name="Ye Q.L."/>
            <person name="Zhang D."/>
            <person name="Wang J.Y."/>
            <person name="Li Y.F."/>
            <person name="Zhong Z.M."/>
            <person name="Liu X."/>
            <person name="Yu X."/>
            <person name="Liu D.K."/>
            <person name="Tu X.D."/>
            <person name="Liu B."/>
            <person name="Hao Y."/>
            <person name="Liao X.Y."/>
            <person name="Jiang Y.T."/>
            <person name="Sun W.H."/>
            <person name="Chen J."/>
            <person name="Chen Y.Q."/>
            <person name="Ai Y."/>
            <person name="Zhai J.W."/>
            <person name="Wu S.S."/>
            <person name="Zhou Z."/>
            <person name="Hsiao Y.Y."/>
            <person name="Wu W.L."/>
            <person name="Chen Y.Y."/>
            <person name="Lin Y.F."/>
            <person name="Hsu J.L."/>
            <person name="Li C.Y."/>
            <person name="Wang Z.W."/>
            <person name="Zhao X."/>
            <person name="Zhong W.Y."/>
            <person name="Ma X.K."/>
            <person name="Ma L."/>
            <person name="Huang J."/>
            <person name="Chen G.Z."/>
            <person name="Huang M.Z."/>
            <person name="Huang L."/>
            <person name="Peng D.H."/>
            <person name="Luo Y.B."/>
            <person name="Zou S.Q."/>
            <person name="Chen S.P."/>
            <person name="Lan S."/>
            <person name="Tsai W.C."/>
            <person name="Van de Peer Y."/>
            <person name="Liu Z.J."/>
        </authorList>
    </citation>
    <scope>NUCLEOTIDE SEQUENCE [LARGE SCALE GENOMIC DNA]</scope>
    <source>
        <strain evidence="2">Lor287</strain>
    </source>
</reference>
<evidence type="ECO:0000313" key="2">
    <source>
        <dbReference type="EMBL" id="KAK8919034.1"/>
    </source>
</evidence>
<protein>
    <submittedName>
        <fullName evidence="2">Uncharacterized protein</fullName>
    </submittedName>
</protein>
<keyword evidence="3" id="KW-1185">Reference proteome</keyword>
<feature type="compositionally biased region" description="Polar residues" evidence="1">
    <location>
        <begin position="117"/>
        <end position="126"/>
    </location>
</feature>
<evidence type="ECO:0000313" key="3">
    <source>
        <dbReference type="Proteomes" id="UP001418222"/>
    </source>
</evidence>
<feature type="region of interest" description="Disordered" evidence="1">
    <location>
        <begin position="117"/>
        <end position="136"/>
    </location>
</feature>
<dbReference type="EMBL" id="JBBWWQ010000019">
    <property type="protein sequence ID" value="KAK8919034.1"/>
    <property type="molecule type" value="Genomic_DNA"/>
</dbReference>
<dbReference type="AlphaFoldDB" id="A0AAP0FW24"/>
<evidence type="ECO:0000256" key="1">
    <source>
        <dbReference type="SAM" id="MobiDB-lite"/>
    </source>
</evidence>
<gene>
    <name evidence="2" type="ORF">KSP39_PZI021337</name>
</gene>
<organism evidence="2 3">
    <name type="scientific">Platanthera zijinensis</name>
    <dbReference type="NCBI Taxonomy" id="2320716"/>
    <lineage>
        <taxon>Eukaryota</taxon>
        <taxon>Viridiplantae</taxon>
        <taxon>Streptophyta</taxon>
        <taxon>Embryophyta</taxon>
        <taxon>Tracheophyta</taxon>
        <taxon>Spermatophyta</taxon>
        <taxon>Magnoliopsida</taxon>
        <taxon>Liliopsida</taxon>
        <taxon>Asparagales</taxon>
        <taxon>Orchidaceae</taxon>
        <taxon>Orchidoideae</taxon>
        <taxon>Orchideae</taxon>
        <taxon>Orchidinae</taxon>
        <taxon>Platanthera</taxon>
    </lineage>
</organism>
<sequence>MAEAANASGKFKEFLNSQVNNEENWAANMVEGSALASWTVCQSRSAPVPVHLQPPASVAASKPQLLAPTLLQINQNPARMSFQPRLHLIHPHPILFGQKEPSPCLFSVGKALPSSNQPTCAVQISPKQGKPFLSQS</sequence>
<accession>A0AAP0FW24</accession>
<dbReference type="Proteomes" id="UP001418222">
    <property type="component" value="Unassembled WGS sequence"/>
</dbReference>